<dbReference type="InterPro" id="IPR006680">
    <property type="entry name" value="Amidohydro-rel"/>
</dbReference>
<evidence type="ECO:0000313" key="6">
    <source>
        <dbReference type="EMBL" id="GAA1976964.1"/>
    </source>
</evidence>
<name>A0ABN2RY40_9ACTN</name>
<dbReference type="InterPro" id="IPR050287">
    <property type="entry name" value="MTA/SAH_deaminase"/>
</dbReference>
<proteinExistence type="predicted"/>
<keyword evidence="3" id="KW-0862">Zinc</keyword>
<dbReference type="Gene3D" id="3.20.20.140">
    <property type="entry name" value="Metal-dependent hydrolases"/>
    <property type="match status" value="1"/>
</dbReference>
<comment type="caution">
    <text evidence="6">The sequence shown here is derived from an EMBL/GenBank/DDBJ whole genome shotgun (WGS) entry which is preliminary data.</text>
</comment>
<dbReference type="RefSeq" id="WP_344658736.1">
    <property type="nucleotide sequence ID" value="NZ_BAAAQM010000023.1"/>
</dbReference>
<dbReference type="SUPFAM" id="SSF51556">
    <property type="entry name" value="Metallo-dependent hydrolases"/>
    <property type="match status" value="1"/>
</dbReference>
<dbReference type="SUPFAM" id="SSF51338">
    <property type="entry name" value="Composite domain of metallo-dependent hydrolases"/>
    <property type="match status" value="1"/>
</dbReference>
<feature type="domain" description="Aminodeoxyfutalosine deaminase/Imidazolonepropionase-like composite" evidence="5">
    <location>
        <begin position="21"/>
        <end position="46"/>
    </location>
</feature>
<dbReference type="InterPro" id="IPR054418">
    <property type="entry name" value="MQNX/HUTI_composite_N"/>
</dbReference>
<evidence type="ECO:0000259" key="5">
    <source>
        <dbReference type="Pfam" id="PF22039"/>
    </source>
</evidence>
<organism evidence="6 7">
    <name type="scientific">Catenulispora subtropica</name>
    <dbReference type="NCBI Taxonomy" id="450798"/>
    <lineage>
        <taxon>Bacteria</taxon>
        <taxon>Bacillati</taxon>
        <taxon>Actinomycetota</taxon>
        <taxon>Actinomycetes</taxon>
        <taxon>Catenulisporales</taxon>
        <taxon>Catenulisporaceae</taxon>
        <taxon>Catenulispora</taxon>
    </lineage>
</organism>
<gene>
    <name evidence="6" type="ORF">GCM10009838_41640</name>
</gene>
<evidence type="ECO:0000256" key="1">
    <source>
        <dbReference type="ARBA" id="ARBA00022723"/>
    </source>
</evidence>
<evidence type="ECO:0000256" key="2">
    <source>
        <dbReference type="ARBA" id="ARBA00022801"/>
    </source>
</evidence>
<dbReference type="InterPro" id="IPR032466">
    <property type="entry name" value="Metal_Hydrolase"/>
</dbReference>
<accession>A0ABN2RY40</accession>
<dbReference type="Pfam" id="PF22039">
    <property type="entry name" value="HUTI_composite_bact"/>
    <property type="match status" value="1"/>
</dbReference>
<dbReference type="Pfam" id="PF01979">
    <property type="entry name" value="Amidohydro_1"/>
    <property type="match status" value="1"/>
</dbReference>
<feature type="domain" description="Amidohydrolase-related" evidence="4">
    <location>
        <begin position="54"/>
        <end position="391"/>
    </location>
</feature>
<keyword evidence="7" id="KW-1185">Reference proteome</keyword>
<protein>
    <submittedName>
        <fullName evidence="6">Amidohydrolase family protein</fullName>
    </submittedName>
</protein>
<dbReference type="Proteomes" id="UP001499854">
    <property type="component" value="Unassembled WGS sequence"/>
</dbReference>
<keyword evidence="1" id="KW-0479">Metal-binding</keyword>
<dbReference type="PANTHER" id="PTHR43794:SF11">
    <property type="entry name" value="AMIDOHYDROLASE-RELATED DOMAIN-CONTAINING PROTEIN"/>
    <property type="match status" value="1"/>
</dbReference>
<sequence length="428" mass="45001">MLTLHAAPLVLPMTFAPIPDGAILVDNGRVTAVGTRAELVAAHPGARVRDWPGILTPGLVNSHAHTQYFDFGDLASSGLPFPEWLHQMVARRATFTDAMWQESTRRGLHAYLETGTTAVADIVTEPVVLSAIARSGIRGVAYIEAVFADDASWAAGRRAEFLAAVDGAGAPVRGVSPHTPFTISTGVYEDCVAIAHERGKRLHPHIAETLQESEYVLSGTGPFAENAKQFGLDFSDILGRGTGLTPVEWADARGALGADCHIAHGIHVSASDRALLRERGTAVALCVRSNRILDAGRPPVAAYLEEGSPIGIGTDSAASSPSLDLLDEARALRAVAREQGYTADDLDQRIVEAATLGGAVALGLSEGPERVGRLEPGVRADFAVFAVPEDSEATGAAVSATADPYRLLIDHGRCVATVLGGTIVHRKV</sequence>
<dbReference type="PANTHER" id="PTHR43794">
    <property type="entry name" value="AMINOHYDROLASE SSNA-RELATED"/>
    <property type="match status" value="1"/>
</dbReference>
<reference evidence="6 7" key="1">
    <citation type="journal article" date="2019" name="Int. J. Syst. Evol. Microbiol.">
        <title>The Global Catalogue of Microorganisms (GCM) 10K type strain sequencing project: providing services to taxonomists for standard genome sequencing and annotation.</title>
        <authorList>
            <consortium name="The Broad Institute Genomics Platform"/>
            <consortium name="The Broad Institute Genome Sequencing Center for Infectious Disease"/>
            <person name="Wu L."/>
            <person name="Ma J."/>
        </authorList>
    </citation>
    <scope>NUCLEOTIDE SEQUENCE [LARGE SCALE GENOMIC DNA]</scope>
    <source>
        <strain evidence="6 7">JCM 16013</strain>
    </source>
</reference>
<evidence type="ECO:0000313" key="7">
    <source>
        <dbReference type="Proteomes" id="UP001499854"/>
    </source>
</evidence>
<dbReference type="InterPro" id="IPR011059">
    <property type="entry name" value="Metal-dep_hydrolase_composite"/>
</dbReference>
<evidence type="ECO:0000256" key="3">
    <source>
        <dbReference type="ARBA" id="ARBA00022833"/>
    </source>
</evidence>
<dbReference type="EMBL" id="BAAAQM010000023">
    <property type="protein sequence ID" value="GAA1976964.1"/>
    <property type="molecule type" value="Genomic_DNA"/>
</dbReference>
<keyword evidence="2" id="KW-0378">Hydrolase</keyword>
<evidence type="ECO:0000259" key="4">
    <source>
        <dbReference type="Pfam" id="PF01979"/>
    </source>
</evidence>